<feature type="domain" description="Apextrin C-terminal" evidence="3">
    <location>
        <begin position="146"/>
        <end position="348"/>
    </location>
</feature>
<dbReference type="PANTHER" id="PTHR19324">
    <property type="entry name" value="PERFORIN-LIKE PROTEIN 1"/>
    <property type="match status" value="1"/>
</dbReference>
<evidence type="ECO:0000256" key="1">
    <source>
        <dbReference type="SAM" id="Phobius"/>
    </source>
</evidence>
<evidence type="ECO:0000259" key="3">
    <source>
        <dbReference type="Pfam" id="PF16977"/>
    </source>
</evidence>
<dbReference type="PhylomeDB" id="A7S111"/>
<dbReference type="Pfam" id="PF16977">
    <property type="entry name" value="ApeC"/>
    <property type="match status" value="1"/>
</dbReference>
<feature type="transmembrane region" description="Helical" evidence="1">
    <location>
        <begin position="390"/>
        <end position="411"/>
    </location>
</feature>
<dbReference type="eggNOG" id="ENOG502SREP">
    <property type="taxonomic scope" value="Eukaryota"/>
</dbReference>
<organism evidence="4 5">
    <name type="scientific">Nematostella vectensis</name>
    <name type="common">Starlet sea anemone</name>
    <dbReference type="NCBI Taxonomy" id="45351"/>
    <lineage>
        <taxon>Eukaryota</taxon>
        <taxon>Metazoa</taxon>
        <taxon>Cnidaria</taxon>
        <taxon>Anthozoa</taxon>
        <taxon>Hexacorallia</taxon>
        <taxon>Actiniaria</taxon>
        <taxon>Edwardsiidae</taxon>
        <taxon>Nematostella</taxon>
    </lineage>
</organism>
<dbReference type="InterPro" id="IPR031569">
    <property type="entry name" value="ApeC"/>
</dbReference>
<protein>
    <recommendedName>
        <fullName evidence="3">Apextrin C-terminal domain-containing protein</fullName>
    </recommendedName>
</protein>
<keyword evidence="1" id="KW-0472">Membrane</keyword>
<dbReference type="HOGENOM" id="CLU_647790_0_0_1"/>
<dbReference type="Proteomes" id="UP000001593">
    <property type="component" value="Unassembled WGS sequence"/>
</dbReference>
<keyword evidence="1" id="KW-0812">Transmembrane</keyword>
<sequence>MSPKAVLLLSAVIMVAVNARKARGKGRISYMKKAVKVVSFDIRFTIFYAIIKKMIRQSLGDMEALRNISVTQLREDKATKKTTTQGYLTAEFNLAMRHADVTRLQKWRDMVRDTGHLGELPVKRHSLHLKELQFRQSDIPLSYNTWPSGSYGLPKPMTGCHGDKWREGFRYHDTENNDNQNNQSAISHLAGNVTLHGIRQEFCIHEGGEGEERLWPQGQYCIYKKGALCPAGLNEGWIRWDDENSDIDFPNSEGGSLPEGIYGENTVIYYCCDGRGDTSTPIWLPSGGPFYLMPFISKTCQSVHRFKATLEFRHFDDEDHANRNQHSGAVPYGITEDKYNTRIYYCYYTPVNCDSDDFDDPSCPVWLPSEEQGTNKMMEFKADRNTPNHAFAVGSGVGLLLMGTTAFCVMLKRFVTRSTTVYYY</sequence>
<keyword evidence="2" id="KW-0732">Signal</keyword>
<feature type="signal peptide" evidence="2">
    <location>
        <begin position="1"/>
        <end position="19"/>
    </location>
</feature>
<dbReference type="AlphaFoldDB" id="A7S111"/>
<dbReference type="InParanoid" id="A7S111"/>
<keyword evidence="1" id="KW-1133">Transmembrane helix</keyword>
<name>A7S111_NEMVE</name>
<dbReference type="PANTHER" id="PTHR19324:SF33">
    <property type="entry name" value="MUCIN-5AC"/>
    <property type="match status" value="1"/>
</dbReference>
<gene>
    <name evidence="4" type="ORF">NEMVEDRAFT_v1g205137</name>
</gene>
<reference evidence="4 5" key="1">
    <citation type="journal article" date="2007" name="Science">
        <title>Sea anemone genome reveals ancestral eumetazoan gene repertoire and genomic organization.</title>
        <authorList>
            <person name="Putnam N.H."/>
            <person name="Srivastava M."/>
            <person name="Hellsten U."/>
            <person name="Dirks B."/>
            <person name="Chapman J."/>
            <person name="Salamov A."/>
            <person name="Terry A."/>
            <person name="Shapiro H."/>
            <person name="Lindquist E."/>
            <person name="Kapitonov V.V."/>
            <person name="Jurka J."/>
            <person name="Genikhovich G."/>
            <person name="Grigoriev I.V."/>
            <person name="Lucas S.M."/>
            <person name="Steele R.E."/>
            <person name="Finnerty J.R."/>
            <person name="Technau U."/>
            <person name="Martindale M.Q."/>
            <person name="Rokhsar D.S."/>
        </authorList>
    </citation>
    <scope>NUCLEOTIDE SEQUENCE [LARGE SCALE GENOMIC DNA]</scope>
    <source>
        <strain evidence="5">CH2 X CH6</strain>
    </source>
</reference>
<evidence type="ECO:0000313" key="5">
    <source>
        <dbReference type="Proteomes" id="UP000001593"/>
    </source>
</evidence>
<accession>A7S111</accession>
<proteinExistence type="predicted"/>
<evidence type="ECO:0000256" key="2">
    <source>
        <dbReference type="SAM" id="SignalP"/>
    </source>
</evidence>
<keyword evidence="5" id="KW-1185">Reference proteome</keyword>
<evidence type="ECO:0000313" key="4">
    <source>
        <dbReference type="EMBL" id="EDO42635.1"/>
    </source>
</evidence>
<dbReference type="EMBL" id="DS469562">
    <property type="protein sequence ID" value="EDO42635.1"/>
    <property type="molecule type" value="Genomic_DNA"/>
</dbReference>
<dbReference type="OMA" id="EGWIRWD"/>
<feature type="chain" id="PRO_5002712212" description="Apextrin C-terminal domain-containing protein" evidence="2">
    <location>
        <begin position="20"/>
        <end position="424"/>
    </location>
</feature>